<protein>
    <submittedName>
        <fullName evidence="1">Uncharacterized protein</fullName>
    </submittedName>
</protein>
<accession>A0A4R2JUG9</accession>
<evidence type="ECO:0000313" key="2">
    <source>
        <dbReference type="Proteomes" id="UP000295680"/>
    </source>
</evidence>
<dbReference type="Proteomes" id="UP000295680">
    <property type="component" value="Unassembled WGS sequence"/>
</dbReference>
<proteinExistence type="predicted"/>
<sequence length="86" mass="10218">MFLKSIIRWQYGDDSARLINESELIEEITYKVDGTVRREITDEKAHERTVTDYRDVNLDINWEPVPEFGDWGSITRFDRDKPARQA</sequence>
<evidence type="ECO:0000313" key="1">
    <source>
        <dbReference type="EMBL" id="TCO62847.1"/>
    </source>
</evidence>
<dbReference type="EMBL" id="SLWS01000002">
    <property type="protein sequence ID" value="TCO62847.1"/>
    <property type="molecule type" value="Genomic_DNA"/>
</dbReference>
<comment type="caution">
    <text evidence="1">The sequence shown here is derived from an EMBL/GenBank/DDBJ whole genome shotgun (WGS) entry which is preliminary data.</text>
</comment>
<keyword evidence="2" id="KW-1185">Reference proteome</keyword>
<dbReference type="AlphaFoldDB" id="A0A4R2JUG9"/>
<organism evidence="1 2">
    <name type="scientific">Actinocrispum wychmicini</name>
    <dbReference type="NCBI Taxonomy" id="1213861"/>
    <lineage>
        <taxon>Bacteria</taxon>
        <taxon>Bacillati</taxon>
        <taxon>Actinomycetota</taxon>
        <taxon>Actinomycetes</taxon>
        <taxon>Pseudonocardiales</taxon>
        <taxon>Pseudonocardiaceae</taxon>
        <taxon>Actinocrispum</taxon>
    </lineage>
</organism>
<reference evidence="1 2" key="1">
    <citation type="submission" date="2019-03" db="EMBL/GenBank/DDBJ databases">
        <title>Genomic Encyclopedia of Type Strains, Phase IV (KMG-IV): sequencing the most valuable type-strain genomes for metagenomic binning, comparative biology and taxonomic classification.</title>
        <authorList>
            <person name="Goeker M."/>
        </authorList>
    </citation>
    <scope>NUCLEOTIDE SEQUENCE [LARGE SCALE GENOMIC DNA]</scope>
    <source>
        <strain evidence="1 2">DSM 45934</strain>
    </source>
</reference>
<gene>
    <name evidence="1" type="ORF">EV192_102986</name>
</gene>
<name>A0A4R2JUG9_9PSEU</name>